<sequence>MESMPFPQSSSLARSISTMRPFVASASTSSDAASAPESDVTTSPHLPSRPSCEWTEWEETFGSLNPAADGLASANASLDLELDEYLLATAEDFLEPFANIDFTPDSPILAADQSLIYDQKHYFQMLQIPSMDTSLGFGAELHNLEACKDNVLLLSTDHTMHSDRKRKRAKPAGETDAAIKLKRSKQFNANIKSASKVKEAEIRYQRRYNVLHRILEAWNTGGIEDIEEIANSVYEKDVTLISPDISEGLHGLEAVLSHWNLLLDAFPDGIMEEYVIQREGCNEELLATWTFSGTQIYPFLGVQPRHEKICISGKSLFTFEGDKIRQMVLSWNHRETLLLLMGLQPDKPSSVVFHTSARS</sequence>
<dbReference type="AlphaFoldDB" id="A0A976FQ32"/>
<evidence type="ECO:0000313" key="3">
    <source>
        <dbReference type="Proteomes" id="UP000294530"/>
    </source>
</evidence>
<protein>
    <submittedName>
        <fullName evidence="2">Uncharacterized protein</fullName>
    </submittedName>
</protein>
<dbReference type="EMBL" id="SHOA02000014">
    <property type="protein sequence ID" value="TDH70464.1"/>
    <property type="molecule type" value="Genomic_DNA"/>
</dbReference>
<dbReference type="Proteomes" id="UP000294530">
    <property type="component" value="Unassembled WGS sequence"/>
</dbReference>
<dbReference type="GO" id="GO:0030638">
    <property type="term" value="P:polyketide metabolic process"/>
    <property type="evidence" value="ECO:0007669"/>
    <property type="project" value="InterPro"/>
</dbReference>
<dbReference type="SUPFAM" id="SSF54427">
    <property type="entry name" value="NTF2-like"/>
    <property type="match status" value="1"/>
</dbReference>
<evidence type="ECO:0000256" key="1">
    <source>
        <dbReference type="SAM" id="MobiDB-lite"/>
    </source>
</evidence>
<dbReference type="Gene3D" id="3.10.450.50">
    <property type="match status" value="1"/>
</dbReference>
<dbReference type="InterPro" id="IPR032710">
    <property type="entry name" value="NTF2-like_dom_sf"/>
</dbReference>
<reference evidence="2 3" key="1">
    <citation type="journal article" date="2021" name="Genome Biol.">
        <title>AFLAP: assembly-free linkage analysis pipeline using k-mers from genome sequencing data.</title>
        <authorList>
            <person name="Fletcher K."/>
            <person name="Zhang L."/>
            <person name="Gil J."/>
            <person name="Han R."/>
            <person name="Cavanaugh K."/>
            <person name="Michelmore R."/>
        </authorList>
    </citation>
    <scope>NUCLEOTIDE SEQUENCE [LARGE SCALE GENOMIC DNA]</scope>
    <source>
        <strain evidence="2 3">SF5</strain>
    </source>
</reference>
<proteinExistence type="predicted"/>
<dbReference type="InterPro" id="IPR009959">
    <property type="entry name" value="Cyclase_SnoaL-like"/>
</dbReference>
<dbReference type="Pfam" id="PF07366">
    <property type="entry name" value="SnoaL"/>
    <property type="match status" value="1"/>
</dbReference>
<dbReference type="KEGG" id="blac:94344128"/>
<gene>
    <name evidence="2" type="ORF">CCR75_000349</name>
</gene>
<feature type="region of interest" description="Disordered" evidence="1">
    <location>
        <begin position="27"/>
        <end position="51"/>
    </location>
</feature>
<comment type="caution">
    <text evidence="2">The sequence shown here is derived from an EMBL/GenBank/DDBJ whole genome shotgun (WGS) entry which is preliminary data.</text>
</comment>
<name>A0A976FQ32_BRELC</name>
<organism evidence="2 3">
    <name type="scientific">Bremia lactucae</name>
    <name type="common">Lettuce downy mildew</name>
    <dbReference type="NCBI Taxonomy" id="4779"/>
    <lineage>
        <taxon>Eukaryota</taxon>
        <taxon>Sar</taxon>
        <taxon>Stramenopiles</taxon>
        <taxon>Oomycota</taxon>
        <taxon>Peronosporomycetes</taxon>
        <taxon>Peronosporales</taxon>
        <taxon>Peronosporaceae</taxon>
        <taxon>Bremia</taxon>
    </lineage>
</organism>
<evidence type="ECO:0000313" key="2">
    <source>
        <dbReference type="EMBL" id="TDH70464.1"/>
    </source>
</evidence>
<dbReference type="OrthoDB" id="158677at2759"/>
<accession>A0A976FQ32</accession>
<dbReference type="RefSeq" id="XP_067819963.1">
    <property type="nucleotide sequence ID" value="XM_067958457.1"/>
</dbReference>
<keyword evidence="3" id="KW-1185">Reference proteome</keyword>
<dbReference type="GeneID" id="94344128"/>